<dbReference type="InterPro" id="IPR020846">
    <property type="entry name" value="MFS_dom"/>
</dbReference>
<accession>A0AAD6N224</accession>
<dbReference type="InterPro" id="IPR036259">
    <property type="entry name" value="MFS_trans_sf"/>
</dbReference>
<dbReference type="PROSITE" id="PS00217">
    <property type="entry name" value="SUGAR_TRANSPORT_2"/>
    <property type="match status" value="1"/>
</dbReference>
<dbReference type="Proteomes" id="UP001219568">
    <property type="component" value="Unassembled WGS sequence"/>
</dbReference>
<feature type="transmembrane region" description="Helical" evidence="13">
    <location>
        <begin position="160"/>
        <end position="181"/>
    </location>
</feature>
<dbReference type="FunFam" id="1.20.1250.20:FF:000026">
    <property type="entry name" value="MFS quinate transporter QutD"/>
    <property type="match status" value="1"/>
</dbReference>
<reference evidence="15" key="1">
    <citation type="journal article" date="2023" name="IMA Fungus">
        <title>Comparative genomic study of the Penicillium genus elucidates a diverse pangenome and 15 lateral gene transfer events.</title>
        <authorList>
            <person name="Petersen C."/>
            <person name="Sorensen T."/>
            <person name="Nielsen M.R."/>
            <person name="Sondergaard T.E."/>
            <person name="Sorensen J.L."/>
            <person name="Fitzpatrick D.A."/>
            <person name="Frisvad J.C."/>
            <person name="Nielsen K.L."/>
        </authorList>
    </citation>
    <scope>NUCLEOTIDE SEQUENCE</scope>
    <source>
        <strain evidence="15">IBT 15450</strain>
    </source>
</reference>
<keyword evidence="7 13" id="KW-1133">Transmembrane helix</keyword>
<dbReference type="NCBIfam" id="TIGR00879">
    <property type="entry name" value="SP"/>
    <property type="match status" value="1"/>
</dbReference>
<dbReference type="InterPro" id="IPR005829">
    <property type="entry name" value="Sugar_transporter_CS"/>
</dbReference>
<evidence type="ECO:0000256" key="3">
    <source>
        <dbReference type="ARBA" id="ARBA00022448"/>
    </source>
</evidence>
<gene>
    <name evidence="15" type="ORF">N7460_013432</name>
</gene>
<evidence type="ECO:0000256" key="13">
    <source>
        <dbReference type="SAM" id="Phobius"/>
    </source>
</evidence>
<feature type="transmembrane region" description="Helical" evidence="13">
    <location>
        <begin position="100"/>
        <end position="119"/>
    </location>
</feature>
<keyword evidence="4 13" id="KW-0812">Transmembrane</keyword>
<evidence type="ECO:0000256" key="12">
    <source>
        <dbReference type="RuleBase" id="RU003346"/>
    </source>
</evidence>
<evidence type="ECO:0000259" key="14">
    <source>
        <dbReference type="PROSITE" id="PS50850"/>
    </source>
</evidence>
<evidence type="ECO:0000256" key="11">
    <source>
        <dbReference type="ARBA" id="ARBA00043213"/>
    </source>
</evidence>
<reference evidence="15" key="2">
    <citation type="submission" date="2023-01" db="EMBL/GenBank/DDBJ databases">
        <authorList>
            <person name="Petersen C."/>
        </authorList>
    </citation>
    <scope>NUCLEOTIDE SEQUENCE</scope>
    <source>
        <strain evidence="15">IBT 15450</strain>
    </source>
</reference>
<feature type="transmembrane region" description="Helical" evidence="13">
    <location>
        <begin position="385"/>
        <end position="405"/>
    </location>
</feature>
<dbReference type="PROSITE" id="PS00216">
    <property type="entry name" value="SUGAR_TRANSPORT_1"/>
    <property type="match status" value="1"/>
</dbReference>
<keyword evidence="3 12" id="KW-0813">Transport</keyword>
<evidence type="ECO:0000256" key="5">
    <source>
        <dbReference type="ARBA" id="ARBA00022843"/>
    </source>
</evidence>
<dbReference type="SUPFAM" id="SSF103473">
    <property type="entry name" value="MFS general substrate transporter"/>
    <property type="match status" value="1"/>
</dbReference>
<dbReference type="PRINTS" id="PR00171">
    <property type="entry name" value="SUGRTRNSPORT"/>
</dbReference>
<comment type="subcellular location">
    <subcellularLocation>
        <location evidence="1">Cell membrane</location>
        <topology evidence="1">Multi-pass membrane protein</topology>
    </subcellularLocation>
</comment>
<proteinExistence type="inferred from homology"/>
<dbReference type="PANTHER" id="PTHR48022:SF34">
    <property type="entry name" value="MAJOR FACILITATOR SUPERFAMILY (MFS) PROFILE DOMAIN-CONTAINING PROTEIN-RELATED"/>
    <property type="match status" value="1"/>
</dbReference>
<dbReference type="PROSITE" id="PS50850">
    <property type="entry name" value="MFS"/>
    <property type="match status" value="1"/>
</dbReference>
<feature type="domain" description="Major facilitator superfamily (MFS) profile" evidence="14">
    <location>
        <begin position="24"/>
        <end position="481"/>
    </location>
</feature>
<dbReference type="Pfam" id="PF00083">
    <property type="entry name" value="Sugar_tr"/>
    <property type="match status" value="1"/>
</dbReference>
<feature type="transmembrane region" description="Helical" evidence="13">
    <location>
        <begin position="68"/>
        <end position="88"/>
    </location>
</feature>
<evidence type="ECO:0000256" key="9">
    <source>
        <dbReference type="ARBA" id="ARBA00037560"/>
    </source>
</evidence>
<evidence type="ECO:0000313" key="16">
    <source>
        <dbReference type="Proteomes" id="UP001219568"/>
    </source>
</evidence>
<evidence type="ECO:0000256" key="4">
    <source>
        <dbReference type="ARBA" id="ARBA00022692"/>
    </source>
</evidence>
<evidence type="ECO:0000256" key="8">
    <source>
        <dbReference type="ARBA" id="ARBA00023136"/>
    </source>
</evidence>
<feature type="transmembrane region" description="Helical" evidence="13">
    <location>
        <begin position="125"/>
        <end position="148"/>
    </location>
</feature>
<evidence type="ECO:0000256" key="2">
    <source>
        <dbReference type="ARBA" id="ARBA00010992"/>
    </source>
</evidence>
<keyword evidence="6" id="KW-0672">Quinate metabolism</keyword>
<dbReference type="InterPro" id="IPR003663">
    <property type="entry name" value="Sugar/inositol_transpt"/>
</dbReference>
<evidence type="ECO:0000256" key="10">
    <source>
        <dbReference type="ARBA" id="ARBA00038682"/>
    </source>
</evidence>
<feature type="transmembrane region" description="Helical" evidence="13">
    <location>
        <begin position="353"/>
        <end position="373"/>
    </location>
</feature>
<feature type="transmembrane region" description="Helical" evidence="13">
    <location>
        <begin position="193"/>
        <end position="214"/>
    </location>
</feature>
<protein>
    <recommendedName>
        <fullName evidence="11">Quinate transporter</fullName>
    </recommendedName>
</protein>
<dbReference type="InterPro" id="IPR005828">
    <property type="entry name" value="MFS_sugar_transport-like"/>
</dbReference>
<dbReference type="EMBL" id="JAQJZL010000016">
    <property type="protein sequence ID" value="KAJ6023037.1"/>
    <property type="molecule type" value="Genomic_DNA"/>
</dbReference>
<feature type="transmembrane region" description="Helical" evidence="13">
    <location>
        <begin position="456"/>
        <end position="477"/>
    </location>
</feature>
<dbReference type="Gene3D" id="1.20.1250.20">
    <property type="entry name" value="MFS general substrate transporter like domains"/>
    <property type="match status" value="1"/>
</dbReference>
<keyword evidence="5" id="KW-0832">Ubl conjugation</keyword>
<dbReference type="GO" id="GO:0005351">
    <property type="term" value="F:carbohydrate:proton symporter activity"/>
    <property type="evidence" value="ECO:0007669"/>
    <property type="project" value="TreeGrafter"/>
</dbReference>
<comment type="subunit">
    <text evidence="10">Interacts with creB.</text>
</comment>
<keyword evidence="16" id="KW-1185">Reference proteome</keyword>
<feature type="transmembrane region" description="Helical" evidence="13">
    <location>
        <begin position="282"/>
        <end position="304"/>
    </location>
</feature>
<feature type="transmembrane region" description="Helical" evidence="13">
    <location>
        <begin position="21"/>
        <end position="48"/>
    </location>
</feature>
<evidence type="ECO:0000313" key="15">
    <source>
        <dbReference type="EMBL" id="KAJ6023037.1"/>
    </source>
</evidence>
<evidence type="ECO:0000256" key="6">
    <source>
        <dbReference type="ARBA" id="ARBA00022911"/>
    </source>
</evidence>
<name>A0AAD6N224_PENCN</name>
<dbReference type="AlphaFoldDB" id="A0AAD6N224"/>
<evidence type="ECO:0000256" key="7">
    <source>
        <dbReference type="ARBA" id="ARBA00022989"/>
    </source>
</evidence>
<dbReference type="InterPro" id="IPR050360">
    <property type="entry name" value="MFS_Sugar_Transporters"/>
</dbReference>
<comment type="similarity">
    <text evidence="2 12">Belongs to the major facilitator superfamily. Sugar transporter (TC 2.A.1.1) family.</text>
</comment>
<organism evidence="15 16">
    <name type="scientific">Penicillium canescens</name>
    <dbReference type="NCBI Taxonomy" id="5083"/>
    <lineage>
        <taxon>Eukaryota</taxon>
        <taxon>Fungi</taxon>
        <taxon>Dikarya</taxon>
        <taxon>Ascomycota</taxon>
        <taxon>Pezizomycotina</taxon>
        <taxon>Eurotiomycetes</taxon>
        <taxon>Eurotiomycetidae</taxon>
        <taxon>Eurotiales</taxon>
        <taxon>Aspergillaceae</taxon>
        <taxon>Penicillium</taxon>
    </lineage>
</organism>
<feature type="transmembrane region" description="Helical" evidence="13">
    <location>
        <begin position="324"/>
        <end position="346"/>
    </location>
</feature>
<sequence length="547" mass="60445">MSILKLVEDRPTPRAVYNWKVYLLAAVASCTSCMIGYDSAFIGTTLALDSFKAEFAFDTMSKATQNLISANIVSCYQAGAFFGAFFAYPIGHFWGRRIGLLVAGLVFILGAGLMLGVNADRGLGLLYAGRVLAGLGVGAGSNITPIYISELAPPAIRGRLVGVYELGWQVGGLVGFWINFGVDETLAPSHKQWLIPFAVQLIPAGLLIIGAVFIRESPRWLFGRGRREEAIKNLCWVRQLPADDIYMIEEIGAIDQALEEQRRTIGIGFWKPFQAAGTNKKVMWRLFLGSALFFWQNGSGINAINYYSPTVFKSIGVRGTNTSLFTTGIFGVVKTVVTFIWLLWLIDHVGRRNLLLIGAAGGSVCLWIVGAYIKIAKPEENTSDSLSGGGIAAMFFFYLWTVFYTPTWNGTPWVLNSEMFDPNMRSLAQACAAASNWLWNFLVSRFTPQMFTTMGYGVYFFFASLMICSIIFVYFLVPETKGIPLESMDQLFDIKPVWRAHGRMVAQLREDEARFRHDVEESGISVGKIAAEQVEDASPDAAQAKYA</sequence>
<comment type="caution">
    <text evidence="15">The sequence shown here is derived from an EMBL/GenBank/DDBJ whole genome shotgun (WGS) entry which is preliminary data.</text>
</comment>
<comment type="function">
    <text evidence="9">Integral membrane transporter that imports quinic acid to be catabolized as a carbon source.</text>
</comment>
<keyword evidence="8 13" id="KW-0472">Membrane</keyword>
<dbReference type="GO" id="GO:0005886">
    <property type="term" value="C:plasma membrane"/>
    <property type="evidence" value="ECO:0007669"/>
    <property type="project" value="UniProtKB-SubCell"/>
</dbReference>
<evidence type="ECO:0000256" key="1">
    <source>
        <dbReference type="ARBA" id="ARBA00004651"/>
    </source>
</evidence>
<dbReference type="PANTHER" id="PTHR48022">
    <property type="entry name" value="PLASTIDIC GLUCOSE TRANSPORTER 4"/>
    <property type="match status" value="1"/>
</dbReference>